<dbReference type="SUPFAM" id="SSF52218">
    <property type="entry name" value="Flavoproteins"/>
    <property type="match status" value="1"/>
</dbReference>
<dbReference type="STRING" id="180088.A0A1J8QST5"/>
<sequence>LVQLEPREIADRIARDVEGPGFKCISTDHVFEDMFFCVLGPGDMAYEKLSRRMQSLGGYEICPQGEGDEQHCLGIDGALDPWVDHLLEVILLLYPSPSPHEQDTIPVGRPPTRISVRGVAFNPNPVPLDEDEKYHTSTALVKCNTRLTAEG</sequence>
<dbReference type="Proteomes" id="UP000183567">
    <property type="component" value="Unassembled WGS sequence"/>
</dbReference>
<dbReference type="Gene3D" id="3.40.50.360">
    <property type="match status" value="1"/>
</dbReference>
<proteinExistence type="predicted"/>
<dbReference type="EMBL" id="LVVM01004640">
    <property type="protein sequence ID" value="OJA12482.1"/>
    <property type="molecule type" value="Genomic_DNA"/>
</dbReference>
<dbReference type="AlphaFoldDB" id="A0A1J8QST5"/>
<evidence type="ECO:0000313" key="1">
    <source>
        <dbReference type="EMBL" id="OJA12482.1"/>
    </source>
</evidence>
<accession>A0A1J8QST5</accession>
<protein>
    <submittedName>
        <fullName evidence="1">Uncharacterized protein</fullName>
    </submittedName>
</protein>
<comment type="caution">
    <text evidence="1">The sequence shown here is derived from an EMBL/GenBank/DDBJ whole genome shotgun (WGS) entry which is preliminary data.</text>
</comment>
<name>A0A1J8QST5_9AGAM</name>
<gene>
    <name evidence="1" type="ORF">AZE42_08792</name>
</gene>
<feature type="non-terminal residue" evidence="1">
    <location>
        <position position="1"/>
    </location>
</feature>
<dbReference type="OrthoDB" id="9385995at2759"/>
<organism evidence="1 2">
    <name type="scientific">Rhizopogon vesiculosus</name>
    <dbReference type="NCBI Taxonomy" id="180088"/>
    <lineage>
        <taxon>Eukaryota</taxon>
        <taxon>Fungi</taxon>
        <taxon>Dikarya</taxon>
        <taxon>Basidiomycota</taxon>
        <taxon>Agaricomycotina</taxon>
        <taxon>Agaricomycetes</taxon>
        <taxon>Agaricomycetidae</taxon>
        <taxon>Boletales</taxon>
        <taxon>Suillineae</taxon>
        <taxon>Rhizopogonaceae</taxon>
        <taxon>Rhizopogon</taxon>
    </lineage>
</organism>
<keyword evidence="2" id="KW-1185">Reference proteome</keyword>
<dbReference type="InterPro" id="IPR029039">
    <property type="entry name" value="Flavoprotein-like_sf"/>
</dbReference>
<evidence type="ECO:0000313" key="2">
    <source>
        <dbReference type="Proteomes" id="UP000183567"/>
    </source>
</evidence>
<reference evidence="1 2" key="1">
    <citation type="submission" date="2016-03" db="EMBL/GenBank/DDBJ databases">
        <title>Comparative genomics of the ectomycorrhizal sister species Rhizopogon vinicolor and Rhizopogon vesiculosus (Basidiomycota: Boletales) reveals a divergence of the mating type B locus.</title>
        <authorList>
            <person name="Mujic A.B."/>
            <person name="Kuo A."/>
            <person name="Tritt A."/>
            <person name="Lipzen A."/>
            <person name="Chen C."/>
            <person name="Johnson J."/>
            <person name="Sharma A."/>
            <person name="Barry K."/>
            <person name="Grigoriev I.V."/>
            <person name="Spatafora J.W."/>
        </authorList>
    </citation>
    <scope>NUCLEOTIDE SEQUENCE [LARGE SCALE GENOMIC DNA]</scope>
    <source>
        <strain evidence="1 2">AM-OR11-056</strain>
    </source>
</reference>